<organism evidence="1 2">
    <name type="scientific">Psychracetigena formicireducens</name>
    <dbReference type="NCBI Taxonomy" id="2986056"/>
    <lineage>
        <taxon>Bacteria</taxon>
        <taxon>Bacillati</taxon>
        <taxon>Candidatus Lithacetigenota</taxon>
        <taxon>Candidatus Psychracetigena</taxon>
    </lineage>
</organism>
<proteinExistence type="predicted"/>
<reference evidence="1 2" key="1">
    <citation type="journal article" date="2021" name="bioRxiv">
        <title>Unique metabolic strategies in Hadean analogues reveal hints for primordial physiology.</title>
        <authorList>
            <person name="Nobu M.K."/>
            <person name="Nakai R."/>
            <person name="Tamazawa S."/>
            <person name="Mori H."/>
            <person name="Toyoda A."/>
            <person name="Ijiri A."/>
            <person name="Suzuki S."/>
            <person name="Kurokawa K."/>
            <person name="Kamagata Y."/>
            <person name="Tamaki H."/>
        </authorList>
    </citation>
    <scope>NUCLEOTIDE SEQUENCE [LARGE SCALE GENOMIC DNA]</scope>
    <source>
        <strain evidence="1">BS525</strain>
    </source>
</reference>
<dbReference type="EMBL" id="QLTW01000343">
    <property type="protein sequence ID" value="MBT9146141.1"/>
    <property type="molecule type" value="Genomic_DNA"/>
</dbReference>
<evidence type="ECO:0000313" key="1">
    <source>
        <dbReference type="EMBL" id="MBT9146141.1"/>
    </source>
</evidence>
<accession>A0A9E2F5F6</accession>
<dbReference type="Proteomes" id="UP000811545">
    <property type="component" value="Unassembled WGS sequence"/>
</dbReference>
<comment type="caution">
    <text evidence="1">The sequence shown here is derived from an EMBL/GenBank/DDBJ whole genome shotgun (WGS) entry which is preliminary data.</text>
</comment>
<dbReference type="AlphaFoldDB" id="A0A9E2F5F6"/>
<protein>
    <submittedName>
        <fullName evidence="1">Uncharacterized protein</fullName>
    </submittedName>
</protein>
<gene>
    <name evidence="1" type="ORF">DDT42_02023</name>
</gene>
<evidence type="ECO:0000313" key="2">
    <source>
        <dbReference type="Proteomes" id="UP000811545"/>
    </source>
</evidence>
<name>A0A9E2F5F6_PSYF1</name>
<sequence length="91" mass="9934">MKKGFKLVSVVLTVVLMIFFFGMPSTVAQEAKQSVSDRGKLVYEFDDGSKVTVMHASPGSVLLGFGGPDKCEENAEIKENIVLQKIGWPIN</sequence>